<dbReference type="Pfam" id="PF04818">
    <property type="entry name" value="CID"/>
    <property type="match status" value="1"/>
</dbReference>
<feature type="compositionally biased region" description="Polar residues" evidence="3">
    <location>
        <begin position="557"/>
        <end position="603"/>
    </location>
</feature>
<feature type="compositionally biased region" description="Low complexity" evidence="3">
    <location>
        <begin position="817"/>
        <end position="830"/>
    </location>
</feature>
<feature type="compositionally biased region" description="Basic and acidic residues" evidence="3">
    <location>
        <begin position="408"/>
        <end position="440"/>
    </location>
</feature>
<dbReference type="FunFam" id="1.25.40.90:FF:000023">
    <property type="entry name" value="polyadenylation and cleavage factor homolog 4"/>
    <property type="match status" value="1"/>
</dbReference>
<feature type="compositionally biased region" description="Polar residues" evidence="3">
    <location>
        <begin position="628"/>
        <end position="641"/>
    </location>
</feature>
<dbReference type="STRING" id="4432.A0A1U7YZR0"/>
<dbReference type="InParanoid" id="A0A1U7YZR0"/>
<feature type="compositionally biased region" description="Basic and acidic residues" evidence="3">
    <location>
        <begin position="63"/>
        <end position="72"/>
    </location>
</feature>
<reference evidence="7" key="1">
    <citation type="submission" date="2025-08" db="UniProtKB">
        <authorList>
            <consortium name="RefSeq"/>
        </authorList>
    </citation>
    <scope>IDENTIFICATION</scope>
</reference>
<feature type="compositionally biased region" description="Basic and acidic residues" evidence="3">
    <location>
        <begin position="387"/>
        <end position="398"/>
    </location>
</feature>
<feature type="region of interest" description="Disordered" evidence="3">
    <location>
        <begin position="387"/>
        <end position="453"/>
    </location>
</feature>
<feature type="compositionally biased region" description="Low complexity" evidence="3">
    <location>
        <begin position="524"/>
        <end position="554"/>
    </location>
</feature>
<feature type="compositionally biased region" description="Polar residues" evidence="3">
    <location>
        <begin position="831"/>
        <end position="846"/>
    </location>
</feature>
<evidence type="ECO:0000259" key="5">
    <source>
        <dbReference type="PROSITE" id="PS51391"/>
    </source>
</evidence>
<dbReference type="SMART" id="SM00582">
    <property type="entry name" value="RPR"/>
    <property type="match status" value="1"/>
</dbReference>
<dbReference type="PANTHER" id="PTHR15921">
    <property type="entry name" value="PRE-MRNA CLEAVAGE COMPLEX II"/>
    <property type="match status" value="1"/>
</dbReference>
<dbReference type="Pfam" id="PF23228">
    <property type="entry name" value="zf_PCFS4"/>
    <property type="match status" value="1"/>
</dbReference>
<dbReference type="GO" id="GO:0000993">
    <property type="term" value="F:RNA polymerase II complex binding"/>
    <property type="evidence" value="ECO:0000318"/>
    <property type="project" value="GO_Central"/>
</dbReference>
<dbReference type="PROSITE" id="PS50157">
    <property type="entry name" value="ZINC_FINGER_C2H2_2"/>
    <property type="match status" value="1"/>
</dbReference>
<dbReference type="InterPro" id="IPR057242">
    <property type="entry name" value="PCFS4-like"/>
</dbReference>
<feature type="region of interest" description="Disordered" evidence="3">
    <location>
        <begin position="798"/>
        <end position="846"/>
    </location>
</feature>
<dbReference type="GO" id="GO:0005849">
    <property type="term" value="C:mRNA cleavage factor complex"/>
    <property type="evidence" value="ECO:0000318"/>
    <property type="project" value="GO_Central"/>
</dbReference>
<protein>
    <submittedName>
        <fullName evidence="7">Polyadenylation and cleavage factor homolog 4-like isoform X1</fullName>
    </submittedName>
</protein>
<feature type="domain" description="C2H2-type" evidence="4">
    <location>
        <begin position="896"/>
        <end position="923"/>
    </location>
</feature>
<feature type="region of interest" description="Disordered" evidence="3">
    <location>
        <begin position="1"/>
        <end position="72"/>
    </location>
</feature>
<feature type="region of interest" description="Disordered" evidence="3">
    <location>
        <begin position="330"/>
        <end position="369"/>
    </location>
</feature>
<feature type="region of interest" description="Disordered" evidence="3">
    <location>
        <begin position="478"/>
        <end position="666"/>
    </location>
</feature>
<feature type="compositionally biased region" description="Polar residues" evidence="3">
    <location>
        <begin position="213"/>
        <end position="231"/>
    </location>
</feature>
<feature type="compositionally biased region" description="Polar residues" evidence="3">
    <location>
        <begin position="485"/>
        <end position="500"/>
    </location>
</feature>
<name>A0A1U7YZR0_NELNU</name>
<evidence type="ECO:0000259" key="4">
    <source>
        <dbReference type="PROSITE" id="PS50157"/>
    </source>
</evidence>
<feature type="compositionally biased region" description="Basic and acidic residues" evidence="3">
    <location>
        <begin position="1"/>
        <end position="43"/>
    </location>
</feature>
<dbReference type="GO" id="GO:0031124">
    <property type="term" value="P:mRNA 3'-end processing"/>
    <property type="evidence" value="ECO:0007669"/>
    <property type="project" value="InterPro"/>
</dbReference>
<feature type="compositionally biased region" description="Low complexity" evidence="3">
    <location>
        <begin position="798"/>
        <end position="807"/>
    </location>
</feature>
<organism evidence="6 7">
    <name type="scientific">Nelumbo nucifera</name>
    <name type="common">Sacred lotus</name>
    <dbReference type="NCBI Taxonomy" id="4432"/>
    <lineage>
        <taxon>Eukaryota</taxon>
        <taxon>Viridiplantae</taxon>
        <taxon>Streptophyta</taxon>
        <taxon>Embryophyta</taxon>
        <taxon>Tracheophyta</taxon>
        <taxon>Spermatophyta</taxon>
        <taxon>Magnoliopsida</taxon>
        <taxon>Proteales</taxon>
        <taxon>Nelumbonaceae</taxon>
        <taxon>Nelumbo</taxon>
    </lineage>
</organism>
<dbReference type="InterPro" id="IPR013087">
    <property type="entry name" value="Znf_C2H2_type"/>
</dbReference>
<dbReference type="FunCoup" id="A0A1U7YZR0">
    <property type="interactions" value="2779"/>
</dbReference>
<dbReference type="GO" id="GO:0003729">
    <property type="term" value="F:mRNA binding"/>
    <property type="evidence" value="ECO:0000318"/>
    <property type="project" value="GO_Central"/>
</dbReference>
<gene>
    <name evidence="7" type="primary">LOC104587695</name>
</gene>
<feature type="region of interest" description="Disordered" evidence="3">
    <location>
        <begin position="739"/>
        <end position="766"/>
    </location>
</feature>
<dbReference type="OrthoDB" id="2129491at2759"/>
<dbReference type="SUPFAM" id="SSF48464">
    <property type="entry name" value="ENTH/VHS domain"/>
    <property type="match status" value="1"/>
</dbReference>
<dbReference type="GO" id="GO:0006369">
    <property type="term" value="P:termination of RNA polymerase II transcription"/>
    <property type="evidence" value="ECO:0000318"/>
    <property type="project" value="GO_Central"/>
</dbReference>
<dbReference type="GeneID" id="104587695"/>
<dbReference type="InterPro" id="IPR045154">
    <property type="entry name" value="PCF11-like"/>
</dbReference>
<evidence type="ECO:0000256" key="2">
    <source>
        <dbReference type="PROSITE-ProRule" id="PRU00042"/>
    </source>
</evidence>
<feature type="compositionally biased region" description="Low complexity" evidence="3">
    <location>
        <begin position="613"/>
        <end position="627"/>
    </location>
</feature>
<dbReference type="CDD" id="cd16982">
    <property type="entry name" value="CID_Pcf11"/>
    <property type="match status" value="1"/>
</dbReference>
<keyword evidence="2" id="KW-0479">Metal-binding</keyword>
<dbReference type="AlphaFoldDB" id="A0A1U7YZR0"/>
<proteinExistence type="predicted"/>
<evidence type="ECO:0000256" key="3">
    <source>
        <dbReference type="SAM" id="MobiDB-lite"/>
    </source>
</evidence>
<dbReference type="RefSeq" id="XP_010243711.1">
    <property type="nucleotide sequence ID" value="XM_010245409.2"/>
</dbReference>
<feature type="compositionally biased region" description="Basic and acidic residues" evidence="3">
    <location>
        <begin position="296"/>
        <end position="306"/>
    </location>
</feature>
<dbReference type="KEGG" id="nnu:104587695"/>
<dbReference type="InterPro" id="IPR006569">
    <property type="entry name" value="CID_dom"/>
</dbReference>
<dbReference type="eggNOG" id="KOG2071">
    <property type="taxonomic scope" value="Eukaryota"/>
</dbReference>
<dbReference type="OMA" id="NGFNIKH"/>
<dbReference type="InterPro" id="IPR047415">
    <property type="entry name" value="Pcf11_CID"/>
</dbReference>
<keyword evidence="2" id="KW-0862">Zinc</keyword>
<feature type="region of interest" description="Disordered" evidence="3">
    <location>
        <begin position="691"/>
        <end position="725"/>
    </location>
</feature>
<feature type="compositionally biased region" description="Pro residues" evidence="3">
    <location>
        <begin position="750"/>
        <end position="759"/>
    </location>
</feature>
<feature type="compositionally biased region" description="Polar residues" evidence="3">
    <location>
        <begin position="345"/>
        <end position="367"/>
    </location>
</feature>
<sequence length="1054" mass="113707">MEMESTRRSIDRSREPGLKKPRLAEEAERDRSSNGVVDRERPFPQRVSSVSGAGAGPLLSRFRTNERERDDSVRGAYQQQQQLQELVSQYKNALAELTFNSKPIITNLTIIAGENLHAAKGIAATVCANILEVPSEQKLPSLYLLDSIVKNIARDYIKYFAARLPEVFCKAYRQVDSSIHPGMRHLFGTWKGVFPSATLQLIEKELGFPPAINGSSSGTTASRPDSQSQRPPHSIHVNPKYLEARQRLQQSSRNVPRPQKEALSEPVHEKSSTAGFGDYEYGSDISRSSSLGVGRASERVTEREGPGKPWFGVGGNVTDAIIGPRNGFETQHGFQNYPPPRSAQPVVQMQQAQSIASRNSRGVSRNWKNSEEEEYVWDDMNSRLADHGALDSSRRDGLTPDDAENLDVDDHLSQTRSEHEFGSRITRETSTDIPVTERGKSGFGHRTSSGWPLEEPLLISGKSEGQLVSFARTGLRVPSLVGAPSTGSLTNAGSGSTGILGQQRHKPLRPASPSGQLSMHQRPHSPSSSAVHQHQQAQDMTDQPGPQSSQPPGSLNRIPQISVSQDSFPILPQNQIHPGPLQNLQSNHSQLPQHLQTSSSSVRLPQLRHGPFSHQQPQSEQNQSQLSGQTQKPLSQASISGMPQAVGLSASGHSNNPATETSGETSTSSLLAAIMKSGLLSKVSATSSLPNLNSQDSGVQPSNLNIQPPLPSGPPPFQLTSSAPTSVSGLASHVSASSLTATAQRASGLPPLPPGPPPSSSVLGSTSLQTSSMANAVPNPLSNLLSSLVAKGLISTSSTESPTLTTTQVPSRLQNQSPSPVTSSSMLVSSGPISSTVPTTSRSEVNLSEPVVKRPNALSQVSTTQTEDLIGTEFKPEIIRESHPSVINGLFNDTPHCCDVCGLRLKLQEQLNRHMEWHASKKPESSDYAISRRWYASVADWVAGNVGLPSGPTIITTVEEAVKTSEEGEPMIPADESQCICALCGELFEDFYSYERDEWMFKGAVYMTIPVREGEIGTTDKCAAQGPIVHCKCISRSSVYELGLSAHIKMEIDG</sequence>
<dbReference type="PROSITE" id="PS51391">
    <property type="entry name" value="CID"/>
    <property type="match status" value="1"/>
</dbReference>
<dbReference type="Proteomes" id="UP000189703">
    <property type="component" value="Unplaced"/>
</dbReference>
<feature type="compositionally biased region" description="Polar residues" evidence="3">
    <location>
        <begin position="691"/>
        <end position="706"/>
    </location>
</feature>
<evidence type="ECO:0000256" key="1">
    <source>
        <dbReference type="ARBA" id="ARBA00022664"/>
    </source>
</evidence>
<evidence type="ECO:0000313" key="7">
    <source>
        <dbReference type="RefSeq" id="XP_010243711.1"/>
    </source>
</evidence>
<dbReference type="Gene3D" id="1.25.40.90">
    <property type="match status" value="1"/>
</dbReference>
<dbReference type="InterPro" id="IPR008942">
    <property type="entry name" value="ENTH_VHS"/>
</dbReference>
<accession>A0A1U7YZR0</accession>
<dbReference type="PANTHER" id="PTHR15921:SF3">
    <property type="entry name" value="PRE-MRNA CLEAVAGE COMPLEX 2 PROTEIN PCF11"/>
    <property type="match status" value="1"/>
</dbReference>
<dbReference type="GO" id="GO:0005737">
    <property type="term" value="C:cytoplasm"/>
    <property type="evidence" value="ECO:0000318"/>
    <property type="project" value="GO_Central"/>
</dbReference>
<keyword evidence="1" id="KW-0507">mRNA processing</keyword>
<feature type="compositionally biased region" description="Basic and acidic residues" evidence="3">
    <location>
        <begin position="258"/>
        <end position="271"/>
    </location>
</feature>
<keyword evidence="2" id="KW-0863">Zinc-finger</keyword>
<feature type="compositionally biased region" description="Pro residues" evidence="3">
    <location>
        <begin position="708"/>
        <end position="717"/>
    </location>
</feature>
<feature type="domain" description="CID" evidence="5">
    <location>
        <begin position="82"/>
        <end position="210"/>
    </location>
</feature>
<dbReference type="PROSITE" id="PS00028">
    <property type="entry name" value="ZINC_FINGER_C2H2_1"/>
    <property type="match status" value="1"/>
</dbReference>
<dbReference type="GO" id="GO:0008270">
    <property type="term" value="F:zinc ion binding"/>
    <property type="evidence" value="ECO:0007669"/>
    <property type="project" value="UniProtKB-KW"/>
</dbReference>
<evidence type="ECO:0000313" key="6">
    <source>
        <dbReference type="Proteomes" id="UP000189703"/>
    </source>
</evidence>
<keyword evidence="6" id="KW-1185">Reference proteome</keyword>
<feature type="region of interest" description="Disordered" evidence="3">
    <location>
        <begin position="212"/>
        <end position="316"/>
    </location>
</feature>